<dbReference type="PANTHER" id="PTHR32108">
    <property type="entry name" value="DNA-DIRECTED RNA POLYMERASE SUBUNIT ALPHA"/>
    <property type="match status" value="1"/>
</dbReference>
<evidence type="ECO:0000256" key="1">
    <source>
        <dbReference type="SAM" id="MobiDB-lite"/>
    </source>
</evidence>
<protein>
    <submittedName>
        <fullName evidence="3">Uncharacterized protein LOC125316484</fullName>
    </submittedName>
</protein>
<name>A0ABM3HW16_9MYRT</name>
<dbReference type="GeneID" id="125316484"/>
<dbReference type="RefSeq" id="XP_048140789.1">
    <property type="nucleotide sequence ID" value="XM_048284832.1"/>
</dbReference>
<reference evidence="3" key="1">
    <citation type="submission" date="2025-08" db="UniProtKB">
        <authorList>
            <consortium name="RefSeq"/>
        </authorList>
    </citation>
    <scope>IDENTIFICATION</scope>
    <source>
        <tissue evidence="3">Leaf</tissue>
    </source>
</reference>
<feature type="compositionally biased region" description="Polar residues" evidence="1">
    <location>
        <begin position="1"/>
        <end position="18"/>
    </location>
</feature>
<organism evidence="2 3">
    <name type="scientific">Rhodamnia argentea</name>
    <dbReference type="NCBI Taxonomy" id="178133"/>
    <lineage>
        <taxon>Eukaryota</taxon>
        <taxon>Viridiplantae</taxon>
        <taxon>Streptophyta</taxon>
        <taxon>Embryophyta</taxon>
        <taxon>Tracheophyta</taxon>
        <taxon>Spermatophyta</taxon>
        <taxon>Magnoliopsida</taxon>
        <taxon>eudicotyledons</taxon>
        <taxon>Gunneridae</taxon>
        <taxon>Pentapetalae</taxon>
        <taxon>rosids</taxon>
        <taxon>malvids</taxon>
        <taxon>Myrtales</taxon>
        <taxon>Myrtaceae</taxon>
        <taxon>Myrtoideae</taxon>
        <taxon>Myrteae</taxon>
        <taxon>Australasian group</taxon>
        <taxon>Rhodamnia</taxon>
    </lineage>
</organism>
<feature type="region of interest" description="Disordered" evidence="1">
    <location>
        <begin position="1"/>
        <end position="25"/>
    </location>
</feature>
<accession>A0ABM3HW16</accession>
<sequence length="483" mass="53128">MTYASGSYHNSGYQNTQLRKPRPFTPLPMPLSQLLPALLGKQLVAKEVARANPPKYRGFDPSKSRVFHTREKRHDVDGCYILKHKVKDLLEGNYLSFKDFELNVHKNPLSGHASNVAIIEEVRSVTKKRFRIDVVEMYHALISNGHYKGTDLIPIQGKHVHIAEMFQNGVIWAIPKEVIGSSSPHVVGIPETAHVEPDLEVAVVEPGNPFVESEDIIVPEVAPGDEFDVLEPTDGAVVLNEAERLISIEEVALDDAIALEIVSDLNETLITMVEPVVIDLTVVEDLGNYKLEDEGYMVIDLTSEDFIRMGARLDASLDIVGSSFCLITVDTPSMVASKGPPVPINTKEVAWDYGAETFDSATRTGRSYASPGLSRKKPVIEVEAEHLLSVVKTSEFSVVDRLRKIPARISILELFQSSEKHKETLLKVLNEVHVPNSTGALQLEEFVGSIPLNNQISFSDENLPSGGPSIAMLSTSPLSAEAK</sequence>
<dbReference type="Proteomes" id="UP000827889">
    <property type="component" value="Chromosome 9"/>
</dbReference>
<gene>
    <name evidence="3" type="primary">LOC125316484</name>
</gene>
<evidence type="ECO:0000313" key="3">
    <source>
        <dbReference type="RefSeq" id="XP_048140789.1"/>
    </source>
</evidence>
<evidence type="ECO:0000313" key="2">
    <source>
        <dbReference type="Proteomes" id="UP000827889"/>
    </source>
</evidence>
<keyword evidence="2" id="KW-1185">Reference proteome</keyword>
<proteinExistence type="predicted"/>
<dbReference type="PANTHER" id="PTHR32108:SF9">
    <property type="entry name" value="REVERSE TRANSCRIPTASE RNASE H-LIKE DOMAIN-CONTAINING PROTEIN"/>
    <property type="match status" value="1"/>
</dbReference>